<organism evidence="2 3">
    <name type="scientific">Spartinivicinus marinus</name>
    <dbReference type="NCBI Taxonomy" id="2994442"/>
    <lineage>
        <taxon>Bacteria</taxon>
        <taxon>Pseudomonadati</taxon>
        <taxon>Pseudomonadota</taxon>
        <taxon>Gammaproteobacteria</taxon>
        <taxon>Oceanospirillales</taxon>
        <taxon>Zooshikellaceae</taxon>
        <taxon>Spartinivicinus</taxon>
    </lineage>
</organism>
<sequence>MEKILKQTMIFLGYISIAFAGFAYGVIIIPEMYESRPWLSNEEILLIGAKWIFAAGLAIFLLPKIATYICKNVGT</sequence>
<dbReference type="Proteomes" id="UP000569732">
    <property type="component" value="Unassembled WGS sequence"/>
</dbReference>
<keyword evidence="1" id="KW-0472">Membrane</keyword>
<reference evidence="2 3" key="1">
    <citation type="submission" date="2020-07" db="EMBL/GenBank/DDBJ databases">
        <title>Endozoicomonas sp. nov., isolated from sediment.</title>
        <authorList>
            <person name="Gu T."/>
        </authorList>
    </citation>
    <scope>NUCLEOTIDE SEQUENCE [LARGE SCALE GENOMIC DNA]</scope>
    <source>
        <strain evidence="2 3">SM1973</strain>
    </source>
</reference>
<dbReference type="EMBL" id="JACCKB010000030">
    <property type="protein sequence ID" value="NYZ67792.1"/>
    <property type="molecule type" value="Genomic_DNA"/>
</dbReference>
<dbReference type="RefSeq" id="WP_180569815.1">
    <property type="nucleotide sequence ID" value="NZ_JACCKB010000030.1"/>
</dbReference>
<evidence type="ECO:0000313" key="3">
    <source>
        <dbReference type="Proteomes" id="UP000569732"/>
    </source>
</evidence>
<gene>
    <name evidence="2" type="ORF">H0A36_17400</name>
</gene>
<keyword evidence="1" id="KW-1133">Transmembrane helix</keyword>
<name>A0A853I7V5_9GAMM</name>
<evidence type="ECO:0000313" key="2">
    <source>
        <dbReference type="EMBL" id="NYZ67792.1"/>
    </source>
</evidence>
<protein>
    <submittedName>
        <fullName evidence="2">Uncharacterized protein</fullName>
    </submittedName>
</protein>
<proteinExistence type="predicted"/>
<feature type="transmembrane region" description="Helical" evidence="1">
    <location>
        <begin position="12"/>
        <end position="32"/>
    </location>
</feature>
<feature type="transmembrane region" description="Helical" evidence="1">
    <location>
        <begin position="44"/>
        <end position="62"/>
    </location>
</feature>
<comment type="caution">
    <text evidence="2">The sequence shown here is derived from an EMBL/GenBank/DDBJ whole genome shotgun (WGS) entry which is preliminary data.</text>
</comment>
<dbReference type="AlphaFoldDB" id="A0A853I7V5"/>
<keyword evidence="3" id="KW-1185">Reference proteome</keyword>
<accession>A0A853I7V5</accession>
<evidence type="ECO:0000256" key="1">
    <source>
        <dbReference type="SAM" id="Phobius"/>
    </source>
</evidence>
<keyword evidence="1" id="KW-0812">Transmembrane</keyword>